<organism evidence="1">
    <name type="scientific">invertebrate metagenome</name>
    <dbReference type="NCBI Taxonomy" id="1711999"/>
    <lineage>
        <taxon>unclassified sequences</taxon>
        <taxon>metagenomes</taxon>
        <taxon>organismal metagenomes</taxon>
    </lineage>
</organism>
<dbReference type="PANTHER" id="PTHR38767:SF1">
    <property type="entry name" value="DNA POLYMERASE III SUBUNIT CHI"/>
    <property type="match status" value="1"/>
</dbReference>
<dbReference type="GO" id="GO:0032298">
    <property type="term" value="P:positive regulation of DNA-templated DNA replication initiation"/>
    <property type="evidence" value="ECO:0007669"/>
    <property type="project" value="TreeGrafter"/>
</dbReference>
<dbReference type="Pfam" id="PF04364">
    <property type="entry name" value="DNA_pol3_chi"/>
    <property type="match status" value="1"/>
</dbReference>
<protein>
    <submittedName>
        <fullName evidence="1">DNA polymerase III chi subunit</fullName>
        <ecNumber evidence="1">2.7.7.7</ecNumber>
    </submittedName>
</protein>
<dbReference type="PANTHER" id="PTHR38767">
    <property type="entry name" value="DNA POLYMERASE III SUBUNIT CHI"/>
    <property type="match status" value="1"/>
</dbReference>
<dbReference type="AlphaFoldDB" id="A0A484H7F2"/>
<reference evidence="1" key="1">
    <citation type="submission" date="2018-10" db="EMBL/GenBank/DDBJ databases">
        <authorList>
            <person name="Gruber-Vodicka H."/>
            <person name="Jaeckle O."/>
        </authorList>
    </citation>
    <scope>NUCLEOTIDE SEQUENCE</scope>
</reference>
<keyword evidence="1" id="KW-0808">Transferase</keyword>
<dbReference type="GO" id="GO:0003677">
    <property type="term" value="F:DNA binding"/>
    <property type="evidence" value="ECO:0007669"/>
    <property type="project" value="InterPro"/>
</dbReference>
<dbReference type="EMBL" id="LR026963">
    <property type="protein sequence ID" value="VBB69520.1"/>
    <property type="molecule type" value="Genomic_DNA"/>
</dbReference>
<dbReference type="InterPro" id="IPR007459">
    <property type="entry name" value="DNA_pol3_chi"/>
</dbReference>
<sequence length="153" mass="17003">MTRVDFYHLQTWPLEKALPPLLEKVRSAGHRAVLLAGSSARVEAIAALLWTYAPDCWLPHGSTVDGQAALQPIWLTTLDENPNKADVLVLTDGMDSAHKAKYWRCLDLFDGHDSAAVASARDRWRACRAAGFVLFYWQQTEPSGGWKLSGPNE</sequence>
<name>A0A484H7F2_9ZZZZ</name>
<evidence type="ECO:0000313" key="1">
    <source>
        <dbReference type="EMBL" id="VBB69520.1"/>
    </source>
</evidence>
<dbReference type="EC" id="2.7.7.7" evidence="1"/>
<dbReference type="GO" id="GO:0006260">
    <property type="term" value="P:DNA replication"/>
    <property type="evidence" value="ECO:0007669"/>
    <property type="project" value="InterPro"/>
</dbReference>
<gene>
    <name evidence="1" type="ORF">RIEGSTA812A_PEG_993</name>
</gene>
<dbReference type="GO" id="GO:0003887">
    <property type="term" value="F:DNA-directed DNA polymerase activity"/>
    <property type="evidence" value="ECO:0007669"/>
    <property type="project" value="UniProtKB-EC"/>
</dbReference>
<proteinExistence type="predicted"/>
<keyword evidence="1" id="KW-0548">Nucleotidyltransferase</keyword>
<accession>A0A484H7F2</accession>
<dbReference type="Gene3D" id="3.40.50.10110">
    <property type="entry name" value="DNA polymerase III subunit chi"/>
    <property type="match status" value="1"/>
</dbReference>
<dbReference type="SUPFAM" id="SSF102400">
    <property type="entry name" value="DNA polymerase III chi subunit"/>
    <property type="match status" value="1"/>
</dbReference>
<dbReference type="NCBIfam" id="NF004347">
    <property type="entry name" value="PRK05728.1-4"/>
    <property type="match status" value="1"/>
</dbReference>
<dbReference type="InterPro" id="IPR036768">
    <property type="entry name" value="PolIII_chi_sf"/>
</dbReference>